<dbReference type="PROSITE" id="PS50956">
    <property type="entry name" value="HTH_ASNC_2"/>
    <property type="match status" value="1"/>
</dbReference>
<sequence length="140" mass="16250">MVDGIDNRIIGLLRKNSRYSFAEIGRIISLSPSSVRERIQKLEDLGIIESYSLKVNYALLGYGMEVFILLKIFDGKLKYFLEEIHDFVEVEEAYRITGPYNIHIRAILRDQKHLQDFVDRLINYGSPTTLLILSDIEKNL</sequence>
<evidence type="ECO:0000313" key="6">
    <source>
        <dbReference type="EMBL" id="TXJ95106.1"/>
    </source>
</evidence>
<dbReference type="SUPFAM" id="SSF46785">
    <property type="entry name" value="Winged helix' DNA-binding domain"/>
    <property type="match status" value="1"/>
</dbReference>
<reference evidence="5 7" key="1">
    <citation type="submission" date="2018-08" db="EMBL/GenBank/DDBJ databases">
        <title>Proposal of Muricauda 72 sp.nov. and Muricauda NH166 sp.nov., isolated from seawater.</title>
        <authorList>
            <person name="Cheng H."/>
            <person name="Wu Y.-H."/>
            <person name="Guo L.-L."/>
            <person name="Xu X.-W."/>
        </authorList>
    </citation>
    <scope>NUCLEOTIDE SEQUENCE [LARGE SCALE GENOMIC DNA]</scope>
    <source>
        <strain evidence="5 7">72</strain>
    </source>
</reference>
<feature type="domain" description="HTH asnC-type" evidence="4">
    <location>
        <begin position="2"/>
        <end position="63"/>
    </location>
</feature>
<dbReference type="InterPro" id="IPR011991">
    <property type="entry name" value="ArsR-like_HTH"/>
</dbReference>
<reference evidence="6 8" key="2">
    <citation type="submission" date="2019-07" db="EMBL/GenBank/DDBJ databases">
        <title>Draft genome of two Muricauda strains isolated from deep sea.</title>
        <authorList>
            <person name="Sun C."/>
        </authorList>
    </citation>
    <scope>NUCLEOTIDE SEQUENCE [LARGE SCALE GENOMIC DNA]</scope>
    <source>
        <strain evidence="6 8">72</strain>
    </source>
</reference>
<accession>A0A3A1NLX7</accession>
<dbReference type="EMBL" id="VNWK01000024">
    <property type="protein sequence ID" value="TXJ95106.1"/>
    <property type="molecule type" value="Genomic_DNA"/>
</dbReference>
<dbReference type="Gene3D" id="1.10.10.10">
    <property type="entry name" value="Winged helix-like DNA-binding domain superfamily/Winged helix DNA-binding domain"/>
    <property type="match status" value="1"/>
</dbReference>
<evidence type="ECO:0000259" key="4">
    <source>
        <dbReference type="PROSITE" id="PS50956"/>
    </source>
</evidence>
<evidence type="ECO:0000256" key="3">
    <source>
        <dbReference type="ARBA" id="ARBA00023163"/>
    </source>
</evidence>
<evidence type="ECO:0000256" key="1">
    <source>
        <dbReference type="ARBA" id="ARBA00023015"/>
    </source>
</evidence>
<dbReference type="Pfam" id="PF01037">
    <property type="entry name" value="AsnC_trans_reg"/>
    <property type="match status" value="1"/>
</dbReference>
<dbReference type="GO" id="GO:0006355">
    <property type="term" value="P:regulation of DNA-templated transcription"/>
    <property type="evidence" value="ECO:0007669"/>
    <property type="project" value="UniProtKB-ARBA"/>
</dbReference>
<evidence type="ECO:0000313" key="7">
    <source>
        <dbReference type="Proteomes" id="UP000266691"/>
    </source>
</evidence>
<comment type="caution">
    <text evidence="5">The sequence shown here is derived from an EMBL/GenBank/DDBJ whole genome shotgun (WGS) entry which is preliminary data.</text>
</comment>
<dbReference type="InterPro" id="IPR000485">
    <property type="entry name" value="AsnC-type_HTH_dom"/>
</dbReference>
<dbReference type="PANTHER" id="PTHR30154:SF34">
    <property type="entry name" value="TRANSCRIPTIONAL REGULATOR AZLB"/>
    <property type="match status" value="1"/>
</dbReference>
<dbReference type="InterPro" id="IPR011008">
    <property type="entry name" value="Dimeric_a/b-barrel"/>
</dbReference>
<keyword evidence="2" id="KW-0238">DNA-binding</keyword>
<evidence type="ECO:0000313" key="5">
    <source>
        <dbReference type="EMBL" id="RIV44839.1"/>
    </source>
</evidence>
<protein>
    <submittedName>
        <fullName evidence="5">Lrp/AsnC family transcriptional regulator</fullName>
    </submittedName>
</protein>
<dbReference type="GO" id="GO:0005829">
    <property type="term" value="C:cytosol"/>
    <property type="evidence" value="ECO:0007669"/>
    <property type="project" value="TreeGrafter"/>
</dbReference>
<dbReference type="SUPFAM" id="SSF54909">
    <property type="entry name" value="Dimeric alpha+beta barrel"/>
    <property type="match status" value="1"/>
</dbReference>
<dbReference type="InterPro" id="IPR019887">
    <property type="entry name" value="Tscrpt_reg_AsnC/Lrp_C"/>
</dbReference>
<dbReference type="InterPro" id="IPR036388">
    <property type="entry name" value="WH-like_DNA-bd_sf"/>
</dbReference>
<dbReference type="EMBL" id="QXFI01000024">
    <property type="protein sequence ID" value="RIV44839.1"/>
    <property type="molecule type" value="Genomic_DNA"/>
</dbReference>
<gene>
    <name evidence="5" type="ORF">D2V05_08665</name>
    <name evidence="6" type="ORF">FQ017_08590</name>
</gene>
<dbReference type="GO" id="GO:0043200">
    <property type="term" value="P:response to amino acid"/>
    <property type="evidence" value="ECO:0007669"/>
    <property type="project" value="TreeGrafter"/>
</dbReference>
<dbReference type="CDD" id="cd00090">
    <property type="entry name" value="HTH_ARSR"/>
    <property type="match status" value="1"/>
</dbReference>
<dbReference type="OrthoDB" id="9800326at2"/>
<dbReference type="PRINTS" id="PR00033">
    <property type="entry name" value="HTHASNC"/>
</dbReference>
<dbReference type="InterPro" id="IPR036390">
    <property type="entry name" value="WH_DNA-bd_sf"/>
</dbReference>
<dbReference type="PANTHER" id="PTHR30154">
    <property type="entry name" value="LEUCINE-RESPONSIVE REGULATORY PROTEIN"/>
    <property type="match status" value="1"/>
</dbReference>
<keyword evidence="8" id="KW-1185">Reference proteome</keyword>
<dbReference type="Pfam" id="PF13404">
    <property type="entry name" value="HTH_AsnC-type"/>
    <property type="match status" value="1"/>
</dbReference>
<dbReference type="GO" id="GO:0043565">
    <property type="term" value="F:sequence-specific DNA binding"/>
    <property type="evidence" value="ECO:0007669"/>
    <property type="project" value="InterPro"/>
</dbReference>
<dbReference type="Proteomes" id="UP000266691">
    <property type="component" value="Unassembled WGS sequence"/>
</dbReference>
<evidence type="ECO:0000256" key="2">
    <source>
        <dbReference type="ARBA" id="ARBA00023125"/>
    </source>
</evidence>
<dbReference type="Gene3D" id="3.30.70.920">
    <property type="match status" value="1"/>
</dbReference>
<dbReference type="Proteomes" id="UP000321621">
    <property type="component" value="Unassembled WGS sequence"/>
</dbReference>
<dbReference type="InterPro" id="IPR019888">
    <property type="entry name" value="Tscrpt_reg_AsnC-like"/>
</dbReference>
<dbReference type="RefSeq" id="WP_072882442.1">
    <property type="nucleotide sequence ID" value="NZ_QXFI01000024.1"/>
</dbReference>
<name>A0A3A1NLX7_9FLAO</name>
<keyword evidence="3" id="KW-0804">Transcription</keyword>
<dbReference type="AlphaFoldDB" id="A0A3A1NLX7"/>
<evidence type="ECO:0000313" key="8">
    <source>
        <dbReference type="Proteomes" id="UP000321621"/>
    </source>
</evidence>
<keyword evidence="1" id="KW-0805">Transcription regulation</keyword>
<dbReference type="SMART" id="SM00344">
    <property type="entry name" value="HTH_ASNC"/>
    <property type="match status" value="1"/>
</dbReference>
<proteinExistence type="predicted"/>
<organism evidence="5 7">
    <name type="scientific">Flagellimonas pelagia</name>
    <dbReference type="NCBI Taxonomy" id="2306998"/>
    <lineage>
        <taxon>Bacteria</taxon>
        <taxon>Pseudomonadati</taxon>
        <taxon>Bacteroidota</taxon>
        <taxon>Flavobacteriia</taxon>
        <taxon>Flavobacteriales</taxon>
        <taxon>Flavobacteriaceae</taxon>
        <taxon>Flagellimonas</taxon>
    </lineage>
</organism>